<dbReference type="EMBL" id="JAWCTQ010000070">
    <property type="protein sequence ID" value="MDT9686533.1"/>
    <property type="molecule type" value="Genomic_DNA"/>
</dbReference>
<accession>A0ABU3QVE8</accession>
<protein>
    <submittedName>
        <fullName evidence="1">Uncharacterized protein</fullName>
    </submittedName>
</protein>
<evidence type="ECO:0000313" key="1">
    <source>
        <dbReference type="EMBL" id="MDT9686533.1"/>
    </source>
</evidence>
<dbReference type="Proteomes" id="UP001250181">
    <property type="component" value="Unassembled WGS sequence"/>
</dbReference>
<proteinExistence type="predicted"/>
<name>A0ABU3QVE8_9ACTN</name>
<reference evidence="1 2" key="1">
    <citation type="submission" date="2023-09" db="EMBL/GenBank/DDBJ databases">
        <title>Streptomyces sp. nov.: A antagonism against Alternaria gaisen Producing Streptochlin, Isolated from Tamarix root soil.</title>
        <authorList>
            <person name="Chen Y."/>
        </authorList>
    </citation>
    <scope>NUCLEOTIDE SEQUENCE [LARGE SCALE GENOMIC DNA]</scope>
    <source>
        <strain evidence="1 2">TRM76323</strain>
    </source>
</reference>
<dbReference type="PROSITE" id="PS01231">
    <property type="entry name" value="TRMA_2"/>
    <property type="match status" value="1"/>
</dbReference>
<keyword evidence="2" id="KW-1185">Reference proteome</keyword>
<organism evidence="1 2">
    <name type="scientific">Streptomyces tamarix</name>
    <dbReference type="NCBI Taxonomy" id="3078565"/>
    <lineage>
        <taxon>Bacteria</taxon>
        <taxon>Bacillati</taxon>
        <taxon>Actinomycetota</taxon>
        <taxon>Actinomycetes</taxon>
        <taxon>Kitasatosporales</taxon>
        <taxon>Streptomycetaceae</taxon>
        <taxon>Streptomyces</taxon>
    </lineage>
</organism>
<dbReference type="InterPro" id="IPR030391">
    <property type="entry name" value="MeTrfase_TrmA_CS"/>
</dbReference>
<sequence length="40" mass="4289">MSLTLPEQGPSSKPAVEVDGFPMTHHVECVAILEPAEKGR</sequence>
<evidence type="ECO:0000313" key="2">
    <source>
        <dbReference type="Proteomes" id="UP001250181"/>
    </source>
</evidence>
<dbReference type="RefSeq" id="WP_315881563.1">
    <property type="nucleotide sequence ID" value="NZ_JAWCTQ010000070.1"/>
</dbReference>
<comment type="caution">
    <text evidence="1">The sequence shown here is derived from an EMBL/GenBank/DDBJ whole genome shotgun (WGS) entry which is preliminary data.</text>
</comment>
<gene>
    <name evidence="1" type="ORF">RND61_31385</name>
</gene>